<evidence type="ECO:0000256" key="1">
    <source>
        <dbReference type="SAM" id="MobiDB-lite"/>
    </source>
</evidence>
<accession>S5XY38</accession>
<keyword evidence="3" id="KW-1185">Reference proteome</keyword>
<feature type="region of interest" description="Disordered" evidence="1">
    <location>
        <begin position="1"/>
        <end position="59"/>
    </location>
</feature>
<evidence type="ECO:0000313" key="3">
    <source>
        <dbReference type="Proteomes" id="UP000015480"/>
    </source>
</evidence>
<protein>
    <submittedName>
        <fullName evidence="2">Phage integrase</fullName>
    </submittedName>
</protein>
<name>S5XY38_PARAH</name>
<dbReference type="PATRIC" id="fig|1367847.3.peg.1240"/>
<dbReference type="EMBL" id="CP006650">
    <property type="protein sequence ID" value="AGT08370.1"/>
    <property type="molecule type" value="Genomic_DNA"/>
</dbReference>
<gene>
    <name evidence="2" type="ORF">JCM7686_1269</name>
</gene>
<evidence type="ECO:0000313" key="2">
    <source>
        <dbReference type="EMBL" id="AGT08370.1"/>
    </source>
</evidence>
<reference evidence="2 3" key="1">
    <citation type="journal article" date="2014" name="BMC Genomics">
        <title>Architecture and functions of a multipartite genome of the methylotrophic bacterium Paracoccus aminophilus JCM 7686, containing primary and secondary chromids.</title>
        <authorList>
            <person name="Dziewit L."/>
            <person name="Czarnecki J."/>
            <person name="Wibberg D."/>
            <person name="Radlinska M."/>
            <person name="Mrozek P."/>
            <person name="Szymczak M."/>
            <person name="Schluter A."/>
            <person name="Puhler A."/>
            <person name="Bartosik D."/>
        </authorList>
    </citation>
    <scope>NUCLEOTIDE SEQUENCE [LARGE SCALE GENOMIC DNA]</scope>
    <source>
        <strain evidence="2">JCM 7686</strain>
    </source>
</reference>
<sequence length="269" mass="30740">MDDTRGRDPSRRSRDKLEKGRGTSWPRNQNWAFRSPAPRRPTGDHQPMPRRAKGPRLYWRDREDGPSVWEIRDGSTRISTGTDSRRDAETQLAQYIDRKHRPSGPARPDELDVGMCLTIYAEERAVSVSDPQRIGYAIDALDRFWRGMTIGDVKGETCRRYAKSRIKKDGQPASDGTIRRELNVLQAAINHCHAEGYLIHAPRVAMPDRPASKERWLTRQEAAWLIRAARALNRDGRHLADFILHGLYTGSRKETILAMHIDQRSVLGG</sequence>
<dbReference type="KEGG" id="pami:JCM7686_1269"/>
<dbReference type="GO" id="GO:0003677">
    <property type="term" value="F:DNA binding"/>
    <property type="evidence" value="ECO:0007669"/>
    <property type="project" value="InterPro"/>
</dbReference>
<dbReference type="eggNOG" id="COG0582">
    <property type="taxonomic scope" value="Bacteria"/>
</dbReference>
<dbReference type="InterPro" id="IPR011010">
    <property type="entry name" value="DNA_brk_join_enz"/>
</dbReference>
<dbReference type="AlphaFoldDB" id="S5XY38"/>
<dbReference type="STRING" id="1367847.JCM7686_1269"/>
<proteinExistence type="predicted"/>
<feature type="compositionally biased region" description="Basic and acidic residues" evidence="1">
    <location>
        <begin position="1"/>
        <end position="21"/>
    </location>
</feature>
<dbReference type="Proteomes" id="UP000015480">
    <property type="component" value="Chromosome"/>
</dbReference>
<dbReference type="SUPFAM" id="SSF56349">
    <property type="entry name" value="DNA breaking-rejoining enzymes"/>
    <property type="match status" value="1"/>
</dbReference>
<dbReference type="HOGENOM" id="CLU_1033837_0_0_5"/>
<organism evidence="2 3">
    <name type="scientific">Paracoccus aminophilus JCM 7686</name>
    <dbReference type="NCBI Taxonomy" id="1367847"/>
    <lineage>
        <taxon>Bacteria</taxon>
        <taxon>Pseudomonadati</taxon>
        <taxon>Pseudomonadota</taxon>
        <taxon>Alphaproteobacteria</taxon>
        <taxon>Rhodobacterales</taxon>
        <taxon>Paracoccaceae</taxon>
        <taxon>Paracoccus</taxon>
    </lineage>
</organism>